<feature type="transmembrane region" description="Helical" evidence="1">
    <location>
        <begin position="153"/>
        <end position="174"/>
    </location>
</feature>
<feature type="transmembrane region" description="Helical" evidence="1">
    <location>
        <begin position="186"/>
        <end position="205"/>
    </location>
</feature>
<keyword evidence="3" id="KW-1185">Reference proteome</keyword>
<protein>
    <recommendedName>
        <fullName evidence="4">Voltage-gated anion channel</fullName>
    </recommendedName>
</protein>
<evidence type="ECO:0000256" key="1">
    <source>
        <dbReference type="SAM" id="Phobius"/>
    </source>
</evidence>
<feature type="transmembrane region" description="Helical" evidence="1">
    <location>
        <begin position="257"/>
        <end position="275"/>
    </location>
</feature>
<feature type="transmembrane region" description="Helical" evidence="1">
    <location>
        <begin position="316"/>
        <end position="339"/>
    </location>
</feature>
<feature type="transmembrane region" description="Helical" evidence="1">
    <location>
        <begin position="90"/>
        <end position="111"/>
    </location>
</feature>
<organism evidence="2 3">
    <name type="scientific">Scopulibacillus cellulosilyticus</name>
    <dbReference type="NCBI Taxonomy" id="2665665"/>
    <lineage>
        <taxon>Bacteria</taxon>
        <taxon>Bacillati</taxon>
        <taxon>Bacillota</taxon>
        <taxon>Bacilli</taxon>
        <taxon>Bacillales</taxon>
        <taxon>Sporolactobacillaceae</taxon>
        <taxon>Scopulibacillus</taxon>
    </lineage>
</organism>
<keyword evidence="1" id="KW-1133">Transmembrane helix</keyword>
<feature type="transmembrane region" description="Helical" evidence="1">
    <location>
        <begin position="7"/>
        <end position="27"/>
    </location>
</feature>
<name>A0ABW2PYW8_9BACL</name>
<comment type="caution">
    <text evidence="2">The sequence shown here is derived from an EMBL/GenBank/DDBJ whole genome shotgun (WGS) entry which is preliminary data.</text>
</comment>
<evidence type="ECO:0000313" key="2">
    <source>
        <dbReference type="EMBL" id="MFC7394349.1"/>
    </source>
</evidence>
<feature type="transmembrane region" description="Helical" evidence="1">
    <location>
        <begin position="33"/>
        <end position="49"/>
    </location>
</feature>
<keyword evidence="1" id="KW-0472">Membrane</keyword>
<gene>
    <name evidence="2" type="ORF">ACFQRG_15435</name>
</gene>
<keyword evidence="1" id="KW-0812">Transmembrane</keyword>
<evidence type="ECO:0008006" key="4">
    <source>
        <dbReference type="Google" id="ProtNLM"/>
    </source>
</evidence>
<sequence>MRVKHISLNCLLLVLGFGLAYLCMIWIEPKALADFAAFVFLWVAFFIFRKRLFKPTYAATAAGAIVMSMGVFVSDAIYEMPIDIAFLDQLLIIVIFVLWLSLITDYTASLFKGTFFERHLRSVLNSFAMGTWLAGSSVCSMGLILFLREWRMIAILIIMINSCLWLIYAGLCIIRYFQLYKMKQTLVHGVVLLSAVSTQSLVIDYSLLLKKSMPEEIYQLLILLGVCFYLIGLILIIRQYVRLNWHLVSDWKNTNCIIHGALSITGLASTLSHAVPASLLYFVWLLAFIFIIIIESIETFRAVLRIKTFGVREAIFVYDVSQWARNFTFSMFLAFSIHLPKKGISIVWRHFFNHIIIVFGLVMIVLFIWETVLFFASRLKKPSKNDVRKIRMKGV</sequence>
<feature type="transmembrane region" description="Helical" evidence="1">
    <location>
        <begin position="123"/>
        <end position="147"/>
    </location>
</feature>
<feature type="transmembrane region" description="Helical" evidence="1">
    <location>
        <begin position="56"/>
        <end position="78"/>
    </location>
</feature>
<dbReference type="EMBL" id="JBHTCO010000020">
    <property type="protein sequence ID" value="MFC7394349.1"/>
    <property type="molecule type" value="Genomic_DNA"/>
</dbReference>
<feature type="transmembrane region" description="Helical" evidence="1">
    <location>
        <begin position="281"/>
        <end position="304"/>
    </location>
</feature>
<feature type="transmembrane region" description="Helical" evidence="1">
    <location>
        <begin position="351"/>
        <end position="376"/>
    </location>
</feature>
<dbReference type="RefSeq" id="WP_380967617.1">
    <property type="nucleotide sequence ID" value="NZ_JBHTCO010000020.1"/>
</dbReference>
<feature type="transmembrane region" description="Helical" evidence="1">
    <location>
        <begin position="217"/>
        <end position="237"/>
    </location>
</feature>
<reference evidence="3" key="1">
    <citation type="journal article" date="2019" name="Int. J. Syst. Evol. Microbiol.">
        <title>The Global Catalogue of Microorganisms (GCM) 10K type strain sequencing project: providing services to taxonomists for standard genome sequencing and annotation.</title>
        <authorList>
            <consortium name="The Broad Institute Genomics Platform"/>
            <consortium name="The Broad Institute Genome Sequencing Center for Infectious Disease"/>
            <person name="Wu L."/>
            <person name="Ma J."/>
        </authorList>
    </citation>
    <scope>NUCLEOTIDE SEQUENCE [LARGE SCALE GENOMIC DNA]</scope>
    <source>
        <strain evidence="3">CGMCC 1.16305</strain>
    </source>
</reference>
<accession>A0ABW2PYW8</accession>
<evidence type="ECO:0000313" key="3">
    <source>
        <dbReference type="Proteomes" id="UP001596505"/>
    </source>
</evidence>
<proteinExistence type="predicted"/>
<dbReference type="Proteomes" id="UP001596505">
    <property type="component" value="Unassembled WGS sequence"/>
</dbReference>